<name>A0A0S7BG36_9CHLR</name>
<feature type="chain" id="PRO_5006632932" evidence="1">
    <location>
        <begin position="25"/>
        <end position="242"/>
    </location>
</feature>
<reference evidence="2" key="1">
    <citation type="submission" date="2015-07" db="EMBL/GenBank/DDBJ databases">
        <title>Draft Genome Sequences of Anaerolinea thermolimosa IMO-1, Bellilinea caldifistulae GOMI-1, Leptolinea tardivitalis YMTK-2, Levilinea saccharolytica KIBI-1,Longilinea arvoryzae KOME-1, Previously Described as Members of the Anaerolineaceae (Chloroflexi).</title>
        <authorList>
            <person name="Sekiguchi Y."/>
            <person name="Ohashi A."/>
            <person name="Matsuura N."/>
            <person name="Tourlousse M.D."/>
        </authorList>
    </citation>
    <scope>NUCLEOTIDE SEQUENCE [LARGE SCALE GENOMIC DNA]</scope>
    <source>
        <strain evidence="2">KOME-1</strain>
    </source>
</reference>
<protein>
    <submittedName>
        <fullName evidence="2">Uncharacterized protein</fullName>
    </submittedName>
</protein>
<keyword evidence="3" id="KW-1185">Reference proteome</keyword>
<evidence type="ECO:0000313" key="2">
    <source>
        <dbReference type="EMBL" id="GAP14048.1"/>
    </source>
</evidence>
<feature type="signal peptide" evidence="1">
    <location>
        <begin position="1"/>
        <end position="24"/>
    </location>
</feature>
<dbReference type="STRING" id="360412.LARV_01810"/>
<proteinExistence type="predicted"/>
<evidence type="ECO:0000313" key="3">
    <source>
        <dbReference type="Proteomes" id="UP000055060"/>
    </source>
</evidence>
<dbReference type="OrthoDB" id="599464at2"/>
<evidence type="ECO:0000256" key="1">
    <source>
        <dbReference type="SAM" id="SignalP"/>
    </source>
</evidence>
<dbReference type="EMBL" id="DF967972">
    <property type="protein sequence ID" value="GAP14048.1"/>
    <property type="molecule type" value="Genomic_DNA"/>
</dbReference>
<organism evidence="2">
    <name type="scientific">Longilinea arvoryzae</name>
    <dbReference type="NCBI Taxonomy" id="360412"/>
    <lineage>
        <taxon>Bacteria</taxon>
        <taxon>Bacillati</taxon>
        <taxon>Chloroflexota</taxon>
        <taxon>Anaerolineae</taxon>
        <taxon>Anaerolineales</taxon>
        <taxon>Anaerolineaceae</taxon>
        <taxon>Longilinea</taxon>
    </lineage>
</organism>
<gene>
    <name evidence="2" type="ORF">LARV_01810</name>
</gene>
<dbReference type="RefSeq" id="WP_075073338.1">
    <property type="nucleotide sequence ID" value="NZ_DF967972.1"/>
</dbReference>
<accession>A0A0S7BG36</accession>
<keyword evidence="1" id="KW-0732">Signal</keyword>
<dbReference type="AlphaFoldDB" id="A0A0S7BG36"/>
<sequence>MLKKSLLPSLVVVLLLSITTLAQAEYGRTWNGYTLDAPYDQTTCAPSNLISTTGIEPTTSIHVWFFVQNPVTNNMDVLQQFYQYDDLTNVAFPYGLAGPISGTRLFEARVDVFVGGVEVTQLQAYWSVTCSETPTPPPGGEGCTPGFWRNHYAVWPAPYTPSNYFNTVFSVGYFSPTYTLGQAIWAGGGGLNITARHGTAALLSAASPGVDYPYTVAEVIAMVQAGDISHLIDANNLGCPLN</sequence>
<dbReference type="Proteomes" id="UP000055060">
    <property type="component" value="Unassembled WGS sequence"/>
</dbReference>